<evidence type="ECO:0000256" key="11">
    <source>
        <dbReference type="RuleBase" id="RU004253"/>
    </source>
</evidence>
<dbReference type="Gene3D" id="3.20.20.70">
    <property type="entry name" value="Aldolase class I"/>
    <property type="match status" value="1"/>
</dbReference>
<evidence type="ECO:0000256" key="1">
    <source>
        <dbReference type="ARBA" id="ARBA00005165"/>
    </source>
</evidence>
<keyword evidence="5 9" id="KW-0784">Thiamine biosynthesis</keyword>
<evidence type="ECO:0000256" key="3">
    <source>
        <dbReference type="ARBA" id="ARBA00022723"/>
    </source>
</evidence>
<feature type="binding site" evidence="9">
    <location>
        <position position="166"/>
    </location>
    <ligand>
        <name>2-[(2R,5Z)-2-carboxy-4-methylthiazol-5(2H)-ylidene]ethyl phosphate</name>
        <dbReference type="ChEBI" id="CHEBI:62899"/>
    </ligand>
</feature>
<dbReference type="HAMAP" id="MF_00097">
    <property type="entry name" value="TMP_synthase"/>
    <property type="match status" value="1"/>
</dbReference>
<keyword evidence="14" id="KW-1185">Reference proteome</keyword>
<evidence type="ECO:0000256" key="5">
    <source>
        <dbReference type="ARBA" id="ARBA00022977"/>
    </source>
</evidence>
<proteinExistence type="inferred from homology"/>
<dbReference type="EC" id="2.5.1.3" evidence="9"/>
<protein>
    <recommendedName>
        <fullName evidence="9">Thiamine-phosphate synthase</fullName>
        <shortName evidence="9">TP synthase</shortName>
        <shortName evidence="9">TPS</shortName>
        <ecNumber evidence="9">2.5.1.3</ecNumber>
    </recommendedName>
    <alternativeName>
        <fullName evidence="9">Thiamine-phosphate pyrophosphorylase</fullName>
        <shortName evidence="9">TMP pyrophosphorylase</shortName>
        <shortName evidence="9">TMP-PPase</shortName>
    </alternativeName>
</protein>
<feature type="domain" description="Thiamine phosphate synthase/TenI" evidence="12">
    <location>
        <begin position="8"/>
        <end position="189"/>
    </location>
</feature>
<feature type="binding site" evidence="9">
    <location>
        <position position="71"/>
    </location>
    <ligand>
        <name>Mg(2+)</name>
        <dbReference type="ChEBI" id="CHEBI:18420"/>
    </ligand>
</feature>
<dbReference type="UniPathway" id="UPA00060">
    <property type="reaction ID" value="UER00141"/>
</dbReference>
<dbReference type="CDD" id="cd00564">
    <property type="entry name" value="TMP_TenI"/>
    <property type="match status" value="1"/>
</dbReference>
<dbReference type="InterPro" id="IPR036206">
    <property type="entry name" value="ThiamineP_synth_sf"/>
</dbReference>
<dbReference type="GO" id="GO:0004789">
    <property type="term" value="F:thiamine-phosphate diphosphorylase activity"/>
    <property type="evidence" value="ECO:0007669"/>
    <property type="project" value="UniProtKB-UniRule"/>
</dbReference>
<dbReference type="GO" id="GO:0005737">
    <property type="term" value="C:cytoplasm"/>
    <property type="evidence" value="ECO:0007669"/>
    <property type="project" value="TreeGrafter"/>
</dbReference>
<feature type="binding site" evidence="9">
    <location>
        <position position="70"/>
    </location>
    <ligand>
        <name>4-amino-2-methyl-5-(diphosphooxymethyl)pyrimidine</name>
        <dbReference type="ChEBI" id="CHEBI:57841"/>
    </ligand>
</feature>
<feature type="binding site" evidence="9">
    <location>
        <position position="138"/>
    </location>
    <ligand>
        <name>4-amino-2-methyl-5-(diphosphooxymethyl)pyrimidine</name>
        <dbReference type="ChEBI" id="CHEBI:57841"/>
    </ligand>
</feature>
<evidence type="ECO:0000256" key="4">
    <source>
        <dbReference type="ARBA" id="ARBA00022842"/>
    </source>
</evidence>
<evidence type="ECO:0000256" key="9">
    <source>
        <dbReference type="HAMAP-Rule" id="MF_00097"/>
    </source>
</evidence>
<comment type="pathway">
    <text evidence="1 9 11">Cofactor biosynthesis; thiamine diphosphate biosynthesis; thiamine phosphate from 4-amino-2-methyl-5-diphosphomethylpyrimidine and 4-methyl-5-(2-phosphoethyl)-thiazole: step 1/1.</text>
</comment>
<dbReference type="RefSeq" id="WP_078709193.1">
    <property type="nucleotide sequence ID" value="NZ_FUXL01000010.1"/>
</dbReference>
<gene>
    <name evidence="9" type="primary">thiE</name>
    <name evidence="13" type="ORF">SAMN05428963_11088</name>
</gene>
<dbReference type="InterPro" id="IPR034291">
    <property type="entry name" value="TMP_synthase"/>
</dbReference>
<keyword evidence="3 9" id="KW-0479">Metal-binding</keyword>
<dbReference type="InterPro" id="IPR013785">
    <property type="entry name" value="Aldolase_TIM"/>
</dbReference>
<dbReference type="EMBL" id="FUXL01000010">
    <property type="protein sequence ID" value="SKA26518.1"/>
    <property type="molecule type" value="Genomic_DNA"/>
</dbReference>
<feature type="binding site" evidence="9">
    <location>
        <begin position="135"/>
        <end position="137"/>
    </location>
    <ligand>
        <name>2-[(2R,5Z)-2-carboxy-4-methylthiazol-5(2H)-ylidene]ethyl phosphate</name>
        <dbReference type="ChEBI" id="CHEBI:62899"/>
    </ligand>
</feature>
<evidence type="ECO:0000313" key="14">
    <source>
        <dbReference type="Proteomes" id="UP000190135"/>
    </source>
</evidence>
<dbReference type="Pfam" id="PF02581">
    <property type="entry name" value="TMP-TENI"/>
    <property type="match status" value="1"/>
</dbReference>
<feature type="binding site" evidence="9">
    <location>
        <position position="109"/>
    </location>
    <ligand>
        <name>4-amino-2-methyl-5-(diphosphooxymethyl)pyrimidine</name>
        <dbReference type="ChEBI" id="CHEBI:57841"/>
    </ligand>
</feature>
<dbReference type="PANTHER" id="PTHR20857:SF15">
    <property type="entry name" value="THIAMINE-PHOSPHATE SYNTHASE"/>
    <property type="match status" value="1"/>
</dbReference>
<evidence type="ECO:0000256" key="8">
    <source>
        <dbReference type="ARBA" id="ARBA00047883"/>
    </source>
</evidence>
<dbReference type="Proteomes" id="UP000190135">
    <property type="component" value="Unassembled WGS sequence"/>
</dbReference>
<feature type="binding site" evidence="9">
    <location>
        <position position="90"/>
    </location>
    <ligand>
        <name>Mg(2+)</name>
        <dbReference type="ChEBI" id="CHEBI:18420"/>
    </ligand>
</feature>
<dbReference type="STRING" id="1365950.SAMN05428963_11088"/>
<reference evidence="13 14" key="1">
    <citation type="submission" date="2017-02" db="EMBL/GenBank/DDBJ databases">
        <authorList>
            <person name="Peterson S.W."/>
        </authorList>
    </citation>
    <scope>NUCLEOTIDE SEQUENCE [LARGE SCALE GENOMIC DNA]</scope>
    <source>
        <strain evidence="13 14">USBA 369</strain>
    </source>
</reference>
<comment type="function">
    <text evidence="9">Condenses 4-methyl-5-(beta-hydroxyethyl)thiazole monophosphate (THZ-P) and 2-methyl-4-amino-5-hydroxymethyl pyrimidine pyrophosphate (HMP-PP) to form thiamine monophosphate (TMP).</text>
</comment>
<feature type="binding site" evidence="9">
    <location>
        <begin position="38"/>
        <end position="42"/>
    </location>
    <ligand>
        <name>4-amino-2-methyl-5-(diphosphooxymethyl)pyrimidine</name>
        <dbReference type="ChEBI" id="CHEBI:57841"/>
    </ligand>
</feature>
<comment type="similarity">
    <text evidence="9 10">Belongs to the thiamine-phosphate synthase family.</text>
</comment>
<organism evidence="13 14">
    <name type="scientific">Consotaella salsifontis</name>
    <dbReference type="NCBI Taxonomy" id="1365950"/>
    <lineage>
        <taxon>Bacteria</taxon>
        <taxon>Pseudomonadati</taxon>
        <taxon>Pseudomonadota</taxon>
        <taxon>Alphaproteobacteria</taxon>
        <taxon>Hyphomicrobiales</taxon>
        <taxon>Aurantimonadaceae</taxon>
        <taxon>Consotaella</taxon>
    </lineage>
</organism>
<dbReference type="InterPro" id="IPR022998">
    <property type="entry name" value="ThiamineP_synth_TenI"/>
</dbReference>
<dbReference type="GO" id="GO:0009229">
    <property type="term" value="P:thiamine diphosphate biosynthetic process"/>
    <property type="evidence" value="ECO:0007669"/>
    <property type="project" value="UniProtKB-UniRule"/>
</dbReference>
<keyword evidence="2 9" id="KW-0808">Transferase</keyword>
<dbReference type="PANTHER" id="PTHR20857">
    <property type="entry name" value="THIAMINE-PHOSPHATE PYROPHOSPHORYLASE"/>
    <property type="match status" value="1"/>
</dbReference>
<dbReference type="OrthoDB" id="9810880at2"/>
<dbReference type="NCBIfam" id="TIGR00693">
    <property type="entry name" value="thiE"/>
    <property type="match status" value="1"/>
</dbReference>
<evidence type="ECO:0000256" key="2">
    <source>
        <dbReference type="ARBA" id="ARBA00022679"/>
    </source>
</evidence>
<accession>A0A1T4SF13</accession>
<dbReference type="GO" id="GO:0009228">
    <property type="term" value="P:thiamine biosynthetic process"/>
    <property type="evidence" value="ECO:0007669"/>
    <property type="project" value="UniProtKB-KW"/>
</dbReference>
<evidence type="ECO:0000256" key="6">
    <source>
        <dbReference type="ARBA" id="ARBA00047334"/>
    </source>
</evidence>
<evidence type="ECO:0000256" key="10">
    <source>
        <dbReference type="RuleBase" id="RU003826"/>
    </source>
</evidence>
<name>A0A1T4SF13_9HYPH</name>
<comment type="catalytic activity">
    <reaction evidence="8 9 10">
        <text>2-[(2R,5Z)-2-carboxy-4-methylthiazol-5(2H)-ylidene]ethyl phosphate + 4-amino-2-methyl-5-(diphosphooxymethyl)pyrimidine + 2 H(+) = thiamine phosphate + CO2 + diphosphate</text>
        <dbReference type="Rhea" id="RHEA:47844"/>
        <dbReference type="ChEBI" id="CHEBI:15378"/>
        <dbReference type="ChEBI" id="CHEBI:16526"/>
        <dbReference type="ChEBI" id="CHEBI:33019"/>
        <dbReference type="ChEBI" id="CHEBI:37575"/>
        <dbReference type="ChEBI" id="CHEBI:57841"/>
        <dbReference type="ChEBI" id="CHEBI:62899"/>
        <dbReference type="EC" id="2.5.1.3"/>
    </reaction>
</comment>
<evidence type="ECO:0000256" key="7">
    <source>
        <dbReference type="ARBA" id="ARBA00047851"/>
    </source>
</evidence>
<dbReference type="SUPFAM" id="SSF51391">
    <property type="entry name" value="Thiamin phosphate synthase"/>
    <property type="match status" value="1"/>
</dbReference>
<feature type="binding site" evidence="9">
    <location>
        <begin position="186"/>
        <end position="187"/>
    </location>
    <ligand>
        <name>2-[(2R,5Z)-2-carboxy-4-methylthiazol-5(2H)-ylidene]ethyl phosphate</name>
        <dbReference type="ChEBI" id="CHEBI:62899"/>
    </ligand>
</feature>
<comment type="cofactor">
    <cofactor evidence="9">
        <name>Mg(2+)</name>
        <dbReference type="ChEBI" id="CHEBI:18420"/>
    </cofactor>
    <text evidence="9">Binds 1 Mg(2+) ion per subunit.</text>
</comment>
<comment type="catalytic activity">
    <reaction evidence="6 9 10">
        <text>4-methyl-5-(2-phosphooxyethyl)-thiazole + 4-amino-2-methyl-5-(diphosphooxymethyl)pyrimidine + H(+) = thiamine phosphate + diphosphate</text>
        <dbReference type="Rhea" id="RHEA:22328"/>
        <dbReference type="ChEBI" id="CHEBI:15378"/>
        <dbReference type="ChEBI" id="CHEBI:33019"/>
        <dbReference type="ChEBI" id="CHEBI:37575"/>
        <dbReference type="ChEBI" id="CHEBI:57841"/>
        <dbReference type="ChEBI" id="CHEBI:58296"/>
        <dbReference type="EC" id="2.5.1.3"/>
    </reaction>
</comment>
<comment type="catalytic activity">
    <reaction evidence="7 9 10">
        <text>2-(2-carboxy-4-methylthiazol-5-yl)ethyl phosphate + 4-amino-2-methyl-5-(diphosphooxymethyl)pyrimidine + 2 H(+) = thiamine phosphate + CO2 + diphosphate</text>
        <dbReference type="Rhea" id="RHEA:47848"/>
        <dbReference type="ChEBI" id="CHEBI:15378"/>
        <dbReference type="ChEBI" id="CHEBI:16526"/>
        <dbReference type="ChEBI" id="CHEBI:33019"/>
        <dbReference type="ChEBI" id="CHEBI:37575"/>
        <dbReference type="ChEBI" id="CHEBI:57841"/>
        <dbReference type="ChEBI" id="CHEBI:62890"/>
        <dbReference type="EC" id="2.5.1.3"/>
    </reaction>
</comment>
<sequence>MTPFDLSLYLVLDPCLCAGIGMVETARAAVAGGATMVQLRDKTGDTAQLVATGKVLKSTLEGTGARLIVNDDVAAAVAIGADGVHIGQGDMSAAEARAWIGPEAILGLSVETPEMAAAADPALVDYIGAGPVFATQTKLDHKLPVGFDGLAAQIAASSIPAVAIGGLKRRHIASVLAVGARGIAVVSAICGQRNPEAAARILATEIDAIRSRRLENAAPGALVAG</sequence>
<dbReference type="AlphaFoldDB" id="A0A1T4SF13"/>
<keyword evidence="4 9" id="KW-0460">Magnesium</keyword>
<dbReference type="GO" id="GO:0000287">
    <property type="term" value="F:magnesium ion binding"/>
    <property type="evidence" value="ECO:0007669"/>
    <property type="project" value="UniProtKB-UniRule"/>
</dbReference>
<evidence type="ECO:0000313" key="13">
    <source>
        <dbReference type="EMBL" id="SKA26518.1"/>
    </source>
</evidence>
<evidence type="ECO:0000259" key="12">
    <source>
        <dbReference type="Pfam" id="PF02581"/>
    </source>
</evidence>